<reference evidence="15" key="1">
    <citation type="journal article" date="2019" name="Int. J. Syst. Evol. Microbiol.">
        <title>The Global Catalogue of Microorganisms (GCM) 10K type strain sequencing project: providing services to taxonomists for standard genome sequencing and annotation.</title>
        <authorList>
            <consortium name="The Broad Institute Genomics Platform"/>
            <consortium name="The Broad Institute Genome Sequencing Center for Infectious Disease"/>
            <person name="Wu L."/>
            <person name="Ma J."/>
        </authorList>
    </citation>
    <scope>NUCLEOTIDE SEQUENCE [LARGE SCALE GENOMIC DNA]</scope>
    <source>
        <strain evidence="15">CGMCC 4.7237</strain>
    </source>
</reference>
<evidence type="ECO:0000313" key="15">
    <source>
        <dbReference type="Proteomes" id="UP001595765"/>
    </source>
</evidence>
<evidence type="ECO:0000256" key="3">
    <source>
        <dbReference type="ARBA" id="ARBA00008621"/>
    </source>
</evidence>
<comment type="catalytic activity">
    <reaction evidence="12">
        <text>oxaloacetate + H(+) = pyruvate + CO2</text>
        <dbReference type="Rhea" id="RHEA:15641"/>
        <dbReference type="ChEBI" id="CHEBI:15361"/>
        <dbReference type="ChEBI" id="CHEBI:15378"/>
        <dbReference type="ChEBI" id="CHEBI:16452"/>
        <dbReference type="ChEBI" id="CHEBI:16526"/>
        <dbReference type="EC" id="4.1.1.112"/>
    </reaction>
</comment>
<gene>
    <name evidence="14" type="ORF">ACFO3J_00520</name>
</gene>
<evidence type="ECO:0000256" key="11">
    <source>
        <dbReference type="ARBA" id="ARBA00032305"/>
    </source>
</evidence>
<comment type="similarity">
    <text evidence="3">Belongs to the class II aldolase/RraA-like family.</text>
</comment>
<sequence>MTTTDETPETGPAPGPETADADGVLERLRALDSCAISDALDAYGLSTVVLGPRPVWPVDRVVAGRVRTVQVGPRRGDRPAGHVGAAAVDTSGPQDVLVVANGGRLDVSCWGGILSRAAVARGIAGVLVDGACRDAAESGDLGLPVFARAVVPVSARGRVVQHAMDEPVTFGDVTVRPGDYVIADGNGVAFVPGPDAPRIVAFAERIVARESAMADAVDQGRPVSEVMHDSQFPATTEESGS</sequence>
<evidence type="ECO:0000256" key="7">
    <source>
        <dbReference type="ARBA" id="ARBA00016549"/>
    </source>
</evidence>
<dbReference type="InterPro" id="IPR036704">
    <property type="entry name" value="RraA/RraA-like_sf"/>
</dbReference>
<evidence type="ECO:0000256" key="5">
    <source>
        <dbReference type="ARBA" id="ARBA00012213"/>
    </source>
</evidence>
<keyword evidence="15" id="KW-1185">Reference proteome</keyword>
<evidence type="ECO:0000256" key="1">
    <source>
        <dbReference type="ARBA" id="ARBA00001342"/>
    </source>
</evidence>
<dbReference type="InterPro" id="IPR005493">
    <property type="entry name" value="RraA/RraA-like"/>
</dbReference>
<organism evidence="14 15">
    <name type="scientific">Streptomyces polygonati</name>
    <dbReference type="NCBI Taxonomy" id="1617087"/>
    <lineage>
        <taxon>Bacteria</taxon>
        <taxon>Bacillati</taxon>
        <taxon>Actinomycetota</taxon>
        <taxon>Actinomycetes</taxon>
        <taxon>Kitasatosporales</taxon>
        <taxon>Streptomycetaceae</taxon>
        <taxon>Streptomyces</taxon>
    </lineage>
</organism>
<comment type="catalytic activity">
    <reaction evidence="1">
        <text>4-hydroxy-4-methyl-2-oxoglutarate = 2 pyruvate</text>
        <dbReference type="Rhea" id="RHEA:22748"/>
        <dbReference type="ChEBI" id="CHEBI:15361"/>
        <dbReference type="ChEBI" id="CHEBI:58276"/>
        <dbReference type="EC" id="4.1.3.17"/>
    </reaction>
</comment>
<dbReference type="PANTHER" id="PTHR33254:SF4">
    <property type="entry name" value="4-HYDROXY-4-METHYL-2-OXOGLUTARATE ALDOLASE 3-RELATED"/>
    <property type="match status" value="1"/>
</dbReference>
<name>A0ABV8HDE5_9ACTN</name>
<dbReference type="Gene3D" id="3.50.30.40">
    <property type="entry name" value="Ribonuclease E inhibitor RraA/RraA-like"/>
    <property type="match status" value="1"/>
</dbReference>
<evidence type="ECO:0000313" key="14">
    <source>
        <dbReference type="EMBL" id="MFC4029948.1"/>
    </source>
</evidence>
<dbReference type="EC" id="4.1.3.17" evidence="5"/>
<dbReference type="CDD" id="cd16841">
    <property type="entry name" value="RraA_family"/>
    <property type="match status" value="1"/>
</dbReference>
<dbReference type="SUPFAM" id="SSF89562">
    <property type="entry name" value="RraA-like"/>
    <property type="match status" value="1"/>
</dbReference>
<dbReference type="EC" id="4.1.1.112" evidence="6"/>
<dbReference type="EMBL" id="JBHSBB010000001">
    <property type="protein sequence ID" value="MFC4029948.1"/>
    <property type="molecule type" value="Genomic_DNA"/>
</dbReference>
<feature type="region of interest" description="Disordered" evidence="13">
    <location>
        <begin position="1"/>
        <end position="20"/>
    </location>
</feature>
<dbReference type="RefSeq" id="WP_386424646.1">
    <property type="nucleotide sequence ID" value="NZ_JBHSBB010000001.1"/>
</dbReference>
<evidence type="ECO:0000256" key="4">
    <source>
        <dbReference type="ARBA" id="ARBA00011233"/>
    </source>
</evidence>
<evidence type="ECO:0000256" key="13">
    <source>
        <dbReference type="SAM" id="MobiDB-lite"/>
    </source>
</evidence>
<evidence type="ECO:0000256" key="10">
    <source>
        <dbReference type="ARBA" id="ARBA00030169"/>
    </source>
</evidence>
<feature type="compositionally biased region" description="Polar residues" evidence="13">
    <location>
        <begin position="232"/>
        <end position="241"/>
    </location>
</feature>
<comment type="caution">
    <text evidence="14">The sequence shown here is derived from an EMBL/GenBank/DDBJ whole genome shotgun (WGS) entry which is preliminary data.</text>
</comment>
<comment type="subunit">
    <text evidence="4">Homotrimer.</text>
</comment>
<accession>A0ABV8HDE5</accession>
<feature type="region of interest" description="Disordered" evidence="13">
    <location>
        <begin position="218"/>
        <end position="241"/>
    </location>
</feature>
<evidence type="ECO:0000256" key="2">
    <source>
        <dbReference type="ARBA" id="ARBA00001968"/>
    </source>
</evidence>
<dbReference type="PANTHER" id="PTHR33254">
    <property type="entry name" value="4-HYDROXY-4-METHYL-2-OXOGLUTARATE ALDOLASE 3-RELATED"/>
    <property type="match status" value="1"/>
</dbReference>
<proteinExistence type="inferred from homology"/>
<comment type="cofactor">
    <cofactor evidence="2">
        <name>a divalent metal cation</name>
        <dbReference type="ChEBI" id="CHEBI:60240"/>
    </cofactor>
</comment>
<evidence type="ECO:0000256" key="8">
    <source>
        <dbReference type="ARBA" id="ARBA00025046"/>
    </source>
</evidence>
<dbReference type="Pfam" id="PF03737">
    <property type="entry name" value="RraA-like"/>
    <property type="match status" value="1"/>
</dbReference>
<evidence type="ECO:0000256" key="6">
    <source>
        <dbReference type="ARBA" id="ARBA00012947"/>
    </source>
</evidence>
<evidence type="ECO:0000256" key="12">
    <source>
        <dbReference type="ARBA" id="ARBA00047973"/>
    </source>
</evidence>
<feature type="compositionally biased region" description="Low complexity" evidence="13">
    <location>
        <begin position="1"/>
        <end position="18"/>
    </location>
</feature>
<protein>
    <recommendedName>
        <fullName evidence="7">Putative 4-hydroxy-4-methyl-2-oxoglutarate aldolase</fullName>
        <ecNumber evidence="6">4.1.1.112</ecNumber>
        <ecNumber evidence="5">4.1.3.17</ecNumber>
    </recommendedName>
    <alternativeName>
        <fullName evidence="11">Oxaloacetate decarboxylase</fullName>
    </alternativeName>
    <alternativeName>
        <fullName evidence="9">Regulator of ribonuclease activity homolog</fullName>
    </alternativeName>
    <alternativeName>
        <fullName evidence="10">RraA-like protein</fullName>
    </alternativeName>
</protein>
<dbReference type="Proteomes" id="UP001595765">
    <property type="component" value="Unassembled WGS sequence"/>
</dbReference>
<evidence type="ECO:0000256" key="9">
    <source>
        <dbReference type="ARBA" id="ARBA00029596"/>
    </source>
</evidence>
<comment type="function">
    <text evidence="8">Catalyzes the aldol cleavage of 4-hydroxy-4-methyl-2-oxoglutarate (HMG) into 2 molecules of pyruvate. Also contains a secondary oxaloacetate (OAA) decarboxylase activity due to the common pyruvate enolate transition state formed following C-C bond cleavage in the retro-aldol and decarboxylation reactions.</text>
</comment>